<reference evidence="1" key="1">
    <citation type="journal article" date="2023" name="bioRxiv">
        <title>Improved chromosome-level genome assembly for marigold (Tagetes erecta).</title>
        <authorList>
            <person name="Jiang F."/>
            <person name="Yuan L."/>
            <person name="Wang S."/>
            <person name="Wang H."/>
            <person name="Xu D."/>
            <person name="Wang A."/>
            <person name="Fan W."/>
        </authorList>
    </citation>
    <scope>NUCLEOTIDE SEQUENCE</scope>
    <source>
        <strain evidence="1">WSJ</strain>
        <tissue evidence="1">Leaf</tissue>
    </source>
</reference>
<evidence type="ECO:0000313" key="2">
    <source>
        <dbReference type="Proteomes" id="UP001229421"/>
    </source>
</evidence>
<proteinExistence type="predicted"/>
<name>A0AAD8NSW6_TARER</name>
<gene>
    <name evidence="1" type="ORF">QVD17_15717</name>
</gene>
<accession>A0AAD8NSW6</accession>
<keyword evidence="2" id="KW-1185">Reference proteome</keyword>
<dbReference type="Proteomes" id="UP001229421">
    <property type="component" value="Unassembled WGS sequence"/>
</dbReference>
<dbReference type="EMBL" id="JAUHHV010000004">
    <property type="protein sequence ID" value="KAK1427035.1"/>
    <property type="molecule type" value="Genomic_DNA"/>
</dbReference>
<protein>
    <submittedName>
        <fullName evidence="1">Uncharacterized protein</fullName>
    </submittedName>
</protein>
<dbReference type="AlphaFoldDB" id="A0AAD8NSW6"/>
<evidence type="ECO:0000313" key="1">
    <source>
        <dbReference type="EMBL" id="KAK1427035.1"/>
    </source>
</evidence>
<sequence>MTKGGFYITSIHTCPAQAFCFRALCIQDSSSKFPFEDIRVALDLWLSQEHIESSENTLNLLYHVNDLLSLKGHAEFHSDI</sequence>
<organism evidence="1 2">
    <name type="scientific">Tagetes erecta</name>
    <name type="common">African marigold</name>
    <dbReference type="NCBI Taxonomy" id="13708"/>
    <lineage>
        <taxon>Eukaryota</taxon>
        <taxon>Viridiplantae</taxon>
        <taxon>Streptophyta</taxon>
        <taxon>Embryophyta</taxon>
        <taxon>Tracheophyta</taxon>
        <taxon>Spermatophyta</taxon>
        <taxon>Magnoliopsida</taxon>
        <taxon>eudicotyledons</taxon>
        <taxon>Gunneridae</taxon>
        <taxon>Pentapetalae</taxon>
        <taxon>asterids</taxon>
        <taxon>campanulids</taxon>
        <taxon>Asterales</taxon>
        <taxon>Asteraceae</taxon>
        <taxon>Asteroideae</taxon>
        <taxon>Heliantheae alliance</taxon>
        <taxon>Tageteae</taxon>
        <taxon>Tagetes</taxon>
    </lineage>
</organism>
<comment type="caution">
    <text evidence="1">The sequence shown here is derived from an EMBL/GenBank/DDBJ whole genome shotgun (WGS) entry which is preliminary data.</text>
</comment>